<dbReference type="PANTHER" id="PTHR45007">
    <property type="entry name" value="CARBOXYLASE, PUTATIVE (AFU_ORTHOLOGUE AFUA_5G07570)-RELATED"/>
    <property type="match status" value="1"/>
</dbReference>
<dbReference type="PROSITE" id="PS50968">
    <property type="entry name" value="BIOTINYL_LIPOYL"/>
    <property type="match status" value="1"/>
</dbReference>
<keyword evidence="11" id="KW-1185">Reference proteome</keyword>
<evidence type="ECO:0000313" key="11">
    <source>
        <dbReference type="Proteomes" id="UP000013776"/>
    </source>
</evidence>
<dbReference type="GO" id="GO:0005524">
    <property type="term" value="F:ATP binding"/>
    <property type="evidence" value="ECO:0007669"/>
    <property type="project" value="UniProtKB-UniRule"/>
</dbReference>
<evidence type="ECO:0000259" key="9">
    <source>
        <dbReference type="PROSITE" id="PS50979"/>
    </source>
</evidence>
<dbReference type="PANTHER" id="PTHR45007:SF1">
    <property type="entry name" value="CARBOXYLASE, PUTATIVE (AFU_ORTHOLOGUE AFUA_5G07570)-RELATED"/>
    <property type="match status" value="1"/>
</dbReference>
<dbReference type="STRING" id="1097556.R4XBR4"/>
<protein>
    <submittedName>
        <fullName evidence="10">Carboxylase:pyruvate/acetyl-CoA/propionyl-CoA</fullName>
    </submittedName>
</protein>
<dbReference type="EMBL" id="CAHR02000136">
    <property type="protein sequence ID" value="CCG83305.1"/>
    <property type="molecule type" value="Genomic_DNA"/>
</dbReference>
<comment type="caution">
    <text evidence="10">The sequence shown here is derived from an EMBL/GenBank/DDBJ whole genome shotgun (WGS) entry which is preliminary data.</text>
</comment>
<name>R4XBR4_TAPDE</name>
<dbReference type="SUPFAM" id="SSF51246">
    <property type="entry name" value="Rudiment single hybrid motif"/>
    <property type="match status" value="1"/>
</dbReference>
<dbReference type="PROSITE" id="PS00867">
    <property type="entry name" value="CPSASE_2"/>
    <property type="match status" value="1"/>
</dbReference>
<dbReference type="Gene3D" id="2.40.50.100">
    <property type="match status" value="1"/>
</dbReference>
<proteinExistence type="predicted"/>
<dbReference type="InterPro" id="IPR011053">
    <property type="entry name" value="Single_hybrid_motif"/>
</dbReference>
<evidence type="ECO:0000256" key="6">
    <source>
        <dbReference type="PROSITE-ProRule" id="PRU00409"/>
    </source>
</evidence>
<feature type="domain" description="Biotin carboxylation" evidence="9">
    <location>
        <begin position="1"/>
        <end position="439"/>
    </location>
</feature>
<dbReference type="SUPFAM" id="SSF51230">
    <property type="entry name" value="Single hybrid motif"/>
    <property type="match status" value="1"/>
</dbReference>
<evidence type="ECO:0000256" key="2">
    <source>
        <dbReference type="ARBA" id="ARBA00022598"/>
    </source>
</evidence>
<keyword evidence="2" id="KW-0436">Ligase</keyword>
<feature type="domain" description="ATP-grasp" evidence="8">
    <location>
        <begin position="113"/>
        <end position="305"/>
    </location>
</feature>
<evidence type="ECO:0000259" key="7">
    <source>
        <dbReference type="PROSITE" id="PS50968"/>
    </source>
</evidence>
<feature type="domain" description="Lipoyl-binding" evidence="7">
    <location>
        <begin position="547"/>
        <end position="623"/>
    </location>
</feature>
<dbReference type="InterPro" id="IPR011054">
    <property type="entry name" value="Rudment_hybrid_motif"/>
</dbReference>
<keyword evidence="5" id="KW-0092">Biotin</keyword>
<dbReference type="Gene3D" id="3.30.470.20">
    <property type="entry name" value="ATP-grasp fold, B domain"/>
    <property type="match status" value="1"/>
</dbReference>
<dbReference type="Proteomes" id="UP000013776">
    <property type="component" value="Unassembled WGS sequence"/>
</dbReference>
<dbReference type="InterPro" id="IPR005481">
    <property type="entry name" value="BC-like_N"/>
</dbReference>
<comment type="cofactor">
    <cofactor evidence="1">
        <name>biotin</name>
        <dbReference type="ChEBI" id="CHEBI:57586"/>
    </cofactor>
</comment>
<sequence length="634" mass="69230">MRVLVTNRGEIAIRLLQALEELNIVSVAIHTAVDRLHVGSATDVVEIPEASSYMDIELLLRIARDKKCTAILPGYGFLSESHEFASKCEEHGLTFIGPSARVLRDLGDKSRAKKIAESLRVPILPYQTVSGLQDIKSFAKRVGYPIMIKAQDGGGGKGIRIVRQEGDANALMKEAMNESPSRQIFVEKAALEGYKHIEVQIIGDHFGNVQTLFERECSLQRNFQKIVEFAPSSLSRTRIQPLEAASIKIAQHVGYVGLGTFEFLVNSHGTEYYFMECNPRIQVEHTVTEQITGLDLVHLLLRTTLQKLDLQSLSLPRNPAGYSIQSRINAEDPTTFAPTQGPVTEAKMPTGAGIRVDSILSGLERGTSYVATDEYDTLLAKVITTSNTYVETLRKAIYALKGFQVQNFKTNQSLLLGIMTSDLMSQPQVIDVRSLSQAGLVPRIVEAGARHLIQHSEIISKRKGAKTDSATNVGSSGQVSASALFKKGDSYNYTLDAKTTKEDPKEFKIVRILKNNFPEHLSADISLNGKSMTLQIEKSTGSTNHRKADQLDASHIGLPFAGIFVEMLVDPGDEVDEAETIAVFRQGKMELDVRAPCHGVIVEVASLTEGEPVGSGALIAVISPSTLASSTSKL</sequence>
<dbReference type="InterPro" id="IPR011764">
    <property type="entry name" value="Biotin_carboxylation_dom"/>
</dbReference>
<dbReference type="SUPFAM" id="SSF56059">
    <property type="entry name" value="Glutathione synthetase ATP-binding domain-like"/>
    <property type="match status" value="1"/>
</dbReference>
<dbReference type="eggNOG" id="KOG0238">
    <property type="taxonomic scope" value="Eukaryota"/>
</dbReference>
<dbReference type="PROSITE" id="PS50975">
    <property type="entry name" value="ATP_GRASP"/>
    <property type="match status" value="1"/>
</dbReference>
<dbReference type="InterPro" id="IPR005479">
    <property type="entry name" value="CPAse_ATP-bd"/>
</dbReference>
<evidence type="ECO:0000259" key="8">
    <source>
        <dbReference type="PROSITE" id="PS50975"/>
    </source>
</evidence>
<dbReference type="CDD" id="cd06850">
    <property type="entry name" value="biotinyl_domain"/>
    <property type="match status" value="1"/>
</dbReference>
<dbReference type="PROSITE" id="PS50979">
    <property type="entry name" value="BC"/>
    <property type="match status" value="1"/>
</dbReference>
<dbReference type="AlphaFoldDB" id="R4XBR4"/>
<dbReference type="FunFam" id="3.30.1490.20:FF:000003">
    <property type="entry name" value="acetyl-CoA carboxylase isoform X1"/>
    <property type="match status" value="1"/>
</dbReference>
<dbReference type="Pfam" id="PF02785">
    <property type="entry name" value="Biotin_carb_C"/>
    <property type="match status" value="1"/>
</dbReference>
<dbReference type="OrthoDB" id="196847at2759"/>
<dbReference type="Pfam" id="PF00289">
    <property type="entry name" value="Biotin_carb_N"/>
    <property type="match status" value="1"/>
</dbReference>
<evidence type="ECO:0000313" key="10">
    <source>
        <dbReference type="EMBL" id="CCG83305.1"/>
    </source>
</evidence>
<accession>R4XBR4</accession>
<evidence type="ECO:0000256" key="4">
    <source>
        <dbReference type="ARBA" id="ARBA00022840"/>
    </source>
</evidence>
<organism evidence="10 11">
    <name type="scientific">Taphrina deformans (strain PYCC 5710 / ATCC 11124 / CBS 356.35 / IMI 108563 / JCM 9778 / NBRC 8474)</name>
    <name type="common">Peach leaf curl fungus</name>
    <name type="synonym">Lalaria deformans</name>
    <dbReference type="NCBI Taxonomy" id="1097556"/>
    <lineage>
        <taxon>Eukaryota</taxon>
        <taxon>Fungi</taxon>
        <taxon>Dikarya</taxon>
        <taxon>Ascomycota</taxon>
        <taxon>Taphrinomycotina</taxon>
        <taxon>Taphrinomycetes</taxon>
        <taxon>Taphrinales</taxon>
        <taxon>Taphrinaceae</taxon>
        <taxon>Taphrina</taxon>
    </lineage>
</organism>
<dbReference type="GO" id="GO:0046872">
    <property type="term" value="F:metal ion binding"/>
    <property type="evidence" value="ECO:0007669"/>
    <property type="project" value="InterPro"/>
</dbReference>
<keyword evidence="3 6" id="KW-0547">Nucleotide-binding</keyword>
<dbReference type="InterPro" id="IPR000089">
    <property type="entry name" value="Biotin_lipoyl"/>
</dbReference>
<evidence type="ECO:0000256" key="5">
    <source>
        <dbReference type="ARBA" id="ARBA00023267"/>
    </source>
</evidence>
<dbReference type="Pfam" id="PF02786">
    <property type="entry name" value="CPSase_L_D2"/>
    <property type="match status" value="1"/>
</dbReference>
<dbReference type="InterPro" id="IPR005482">
    <property type="entry name" value="Biotin_COase_C"/>
</dbReference>
<reference evidence="10 11" key="1">
    <citation type="journal article" date="2013" name="MBio">
        <title>Genome sequencing of the plant pathogen Taphrina deformans, the causal agent of peach leaf curl.</title>
        <authorList>
            <person name="Cisse O.H."/>
            <person name="Almeida J.M.G.C.F."/>
            <person name="Fonseca A."/>
            <person name="Kumar A.A."/>
            <person name="Salojaervi J."/>
            <person name="Overmyer K."/>
            <person name="Hauser P.M."/>
            <person name="Pagni M."/>
        </authorList>
    </citation>
    <scope>NUCLEOTIDE SEQUENCE [LARGE SCALE GENOMIC DNA]</scope>
    <source>
        <strain evidence="11">PYCC 5710 / ATCC 11124 / CBS 356.35 / IMI 108563 / JCM 9778 / NBRC 8474</strain>
    </source>
</reference>
<evidence type="ECO:0000256" key="1">
    <source>
        <dbReference type="ARBA" id="ARBA00001953"/>
    </source>
</evidence>
<dbReference type="GO" id="GO:0016874">
    <property type="term" value="F:ligase activity"/>
    <property type="evidence" value="ECO:0007669"/>
    <property type="project" value="UniProtKB-KW"/>
</dbReference>
<dbReference type="Pfam" id="PF00364">
    <property type="entry name" value="Biotin_lipoyl"/>
    <property type="match status" value="1"/>
</dbReference>
<gene>
    <name evidence="10" type="ORF">TAPDE_003444</name>
</gene>
<dbReference type="InterPro" id="IPR016185">
    <property type="entry name" value="PreATP-grasp_dom_sf"/>
</dbReference>
<keyword evidence="4 6" id="KW-0067">ATP-binding</keyword>
<dbReference type="SUPFAM" id="SSF52440">
    <property type="entry name" value="PreATP-grasp domain"/>
    <property type="match status" value="1"/>
</dbReference>
<dbReference type="VEuPathDB" id="FungiDB:TAPDE_003444"/>
<dbReference type="SMART" id="SM00878">
    <property type="entry name" value="Biotin_carb_C"/>
    <property type="match status" value="1"/>
</dbReference>
<dbReference type="InterPro" id="IPR011761">
    <property type="entry name" value="ATP-grasp"/>
</dbReference>
<evidence type="ECO:0000256" key="3">
    <source>
        <dbReference type="ARBA" id="ARBA00022741"/>
    </source>
</evidence>